<keyword evidence="4" id="KW-1185">Reference proteome</keyword>
<evidence type="ECO:0000256" key="1">
    <source>
        <dbReference type="SAM" id="MobiDB-lite"/>
    </source>
</evidence>
<evidence type="ECO:0000313" key="4">
    <source>
        <dbReference type="Proteomes" id="UP000317839"/>
    </source>
</evidence>
<feature type="compositionally biased region" description="Low complexity" evidence="1">
    <location>
        <begin position="57"/>
        <end position="81"/>
    </location>
</feature>
<sequence length="535" mass="59415">MTDNSQYTRCPQCKTAFKVSEKMLAMAHGKVRCGACLEVFQATDHILKPRSSSQAVTPSSLTQATLTQSQSATTSSIASPTGYSEVKPDESPISDWQLPDAKATKPTLDFEPAESPESENIEHQLNSEKSDSDFTSLDHTEVSDTDVENADVTETHLDDIDVEGEQVDPEISLNEEFEDALDDPLQDEEVDIAEESLGAAVDEPDLSALDADHLVASRDELEDEHGQPLSEQDDSNLDEVLARMDSVEESLNESPLTEADNPEFEPELEEQMETYAADQAVESDLSIDEMIDEAFADDPDISEQLVDEQALEQGGLDDFEDGGFVESDVTDFDESLDSDQLALADSQELEILSDNLAEQIHDSDVEPDPLEEFEERVEKKKTSLRTLMLSAVVLGVLGYLSVNFWSNRQTLAYDETWGGLTQTLCGALPCDIQPRKDTNRISLQQRIVTPSETQENFLDIKIVLVNQANFAQAYPEITIDFTNENDQVVAVKQFNVSEYFPEKQGQLMPPNAEIHIAWTIEQPHPEGLGFRFSFN</sequence>
<feature type="compositionally biased region" description="Acidic residues" evidence="1">
    <location>
        <begin position="260"/>
        <end position="272"/>
    </location>
</feature>
<feature type="region of interest" description="Disordered" evidence="1">
    <location>
        <begin position="50"/>
        <end position="168"/>
    </location>
</feature>
<dbReference type="EMBL" id="VIKR01000005">
    <property type="protein sequence ID" value="TQV72399.1"/>
    <property type="molecule type" value="Genomic_DNA"/>
</dbReference>
<dbReference type="RefSeq" id="WP_142943729.1">
    <property type="nucleotide sequence ID" value="NZ_VIKR01000005.1"/>
</dbReference>
<name>A0A545T5A8_9GAMM</name>
<feature type="domain" description="Zinc finger/thioredoxin putative" evidence="2">
    <location>
        <begin position="8"/>
        <end position="42"/>
    </location>
</feature>
<reference evidence="3 4" key="1">
    <citation type="submission" date="2019-06" db="EMBL/GenBank/DDBJ databases">
        <title>Draft genome of Aliikangiella marina GYP-15.</title>
        <authorList>
            <person name="Wang G."/>
        </authorList>
    </citation>
    <scope>NUCLEOTIDE SEQUENCE [LARGE SCALE GENOMIC DNA]</scope>
    <source>
        <strain evidence="3 4">GYP-15</strain>
    </source>
</reference>
<feature type="compositionally biased region" description="Basic and acidic residues" evidence="1">
    <location>
        <begin position="120"/>
        <end position="142"/>
    </location>
</feature>
<feature type="compositionally biased region" description="Basic and acidic residues" evidence="1">
    <location>
        <begin position="210"/>
        <end position="219"/>
    </location>
</feature>
<dbReference type="Pfam" id="PF13719">
    <property type="entry name" value="Zn_ribbon_5"/>
    <property type="match status" value="1"/>
</dbReference>
<feature type="compositionally biased region" description="Acidic residues" evidence="1">
    <location>
        <begin position="181"/>
        <end position="194"/>
    </location>
</feature>
<dbReference type="AlphaFoldDB" id="A0A545T5A8"/>
<organism evidence="3 4">
    <name type="scientific">Aliikangiella marina</name>
    <dbReference type="NCBI Taxonomy" id="1712262"/>
    <lineage>
        <taxon>Bacteria</taxon>
        <taxon>Pseudomonadati</taxon>
        <taxon>Pseudomonadota</taxon>
        <taxon>Gammaproteobacteria</taxon>
        <taxon>Oceanospirillales</taxon>
        <taxon>Pleioneaceae</taxon>
        <taxon>Aliikangiella</taxon>
    </lineage>
</organism>
<gene>
    <name evidence="3" type="ORF">FLL45_19510</name>
</gene>
<comment type="caution">
    <text evidence="3">The sequence shown here is derived from an EMBL/GenBank/DDBJ whole genome shotgun (WGS) entry which is preliminary data.</text>
</comment>
<dbReference type="OrthoDB" id="5294582at2"/>
<protein>
    <submittedName>
        <fullName evidence="3">DUF3426 domain-containing protein</fullName>
    </submittedName>
</protein>
<proteinExistence type="predicted"/>
<dbReference type="InterPro" id="IPR021834">
    <property type="entry name" value="DUF3426"/>
</dbReference>
<dbReference type="Proteomes" id="UP000317839">
    <property type="component" value="Unassembled WGS sequence"/>
</dbReference>
<evidence type="ECO:0000313" key="3">
    <source>
        <dbReference type="EMBL" id="TQV72399.1"/>
    </source>
</evidence>
<evidence type="ECO:0000259" key="2">
    <source>
        <dbReference type="Pfam" id="PF13719"/>
    </source>
</evidence>
<dbReference type="InterPro" id="IPR011723">
    <property type="entry name" value="Znf/thioredoxin_put"/>
</dbReference>
<feature type="region of interest" description="Disordered" evidence="1">
    <location>
        <begin position="181"/>
        <end position="281"/>
    </location>
</feature>
<dbReference type="NCBIfam" id="TIGR02098">
    <property type="entry name" value="MJ0042_CXXC"/>
    <property type="match status" value="1"/>
</dbReference>
<dbReference type="Pfam" id="PF11906">
    <property type="entry name" value="DUF3426"/>
    <property type="match status" value="1"/>
</dbReference>
<accession>A0A545T5A8</accession>